<dbReference type="EMBL" id="CP094358">
    <property type="protein sequence ID" value="UOB16349.1"/>
    <property type="molecule type" value="Genomic_DNA"/>
</dbReference>
<reference evidence="1" key="1">
    <citation type="submission" date="2022-03" db="EMBL/GenBank/DDBJ databases">
        <title>Description of Abyssus ytuae gen. nov., sp. nov., a novel member of the family Flavobacteriaceae isolated from the sediment of Mariana Trench.</title>
        <authorList>
            <person name="Zhang J."/>
            <person name="Xu X."/>
        </authorList>
    </citation>
    <scope>NUCLEOTIDE SEQUENCE</scope>
    <source>
        <strain evidence="1">MT3330</strain>
    </source>
</reference>
<evidence type="ECO:0000313" key="1">
    <source>
        <dbReference type="EMBL" id="UOB16349.1"/>
    </source>
</evidence>
<dbReference type="Proteomes" id="UP000831290">
    <property type="component" value="Chromosome"/>
</dbReference>
<sequence length="59" mass="7080">MTVFEKKKTLKKIIESLSDENLDETLLFLNDLKAKDHKRKEILMQLMEEEENLFKKLAQ</sequence>
<name>A0A9E6ZIU8_9FLAO</name>
<dbReference type="AlphaFoldDB" id="A0A9E6ZIU8"/>
<protein>
    <submittedName>
        <fullName evidence="1">Uncharacterized protein</fullName>
    </submittedName>
</protein>
<keyword evidence="2" id="KW-1185">Reference proteome</keyword>
<dbReference type="RefSeq" id="WP_255841525.1">
    <property type="nucleotide sequence ID" value="NZ_CP094358.1"/>
</dbReference>
<proteinExistence type="predicted"/>
<gene>
    <name evidence="1" type="ORF">MQE35_11440</name>
</gene>
<accession>A0A9E6ZIU8</accession>
<dbReference type="KEGG" id="fbm:MQE35_11440"/>
<organism evidence="1 2">
    <name type="scientific">Abyssalbus ytuae</name>
    <dbReference type="NCBI Taxonomy" id="2926907"/>
    <lineage>
        <taxon>Bacteria</taxon>
        <taxon>Pseudomonadati</taxon>
        <taxon>Bacteroidota</taxon>
        <taxon>Flavobacteriia</taxon>
        <taxon>Flavobacteriales</taxon>
        <taxon>Flavobacteriaceae</taxon>
        <taxon>Abyssalbus</taxon>
    </lineage>
</organism>
<evidence type="ECO:0000313" key="2">
    <source>
        <dbReference type="Proteomes" id="UP000831290"/>
    </source>
</evidence>